<dbReference type="GO" id="GO:0016887">
    <property type="term" value="F:ATP hydrolysis activity"/>
    <property type="evidence" value="ECO:0007669"/>
    <property type="project" value="InterPro"/>
</dbReference>
<feature type="coiled-coil region" evidence="4">
    <location>
        <begin position="684"/>
        <end position="711"/>
    </location>
</feature>
<evidence type="ECO:0000256" key="4">
    <source>
        <dbReference type="SAM" id="Coils"/>
    </source>
</evidence>
<reference evidence="7" key="1">
    <citation type="submission" date="2017-05" db="EMBL/GenBank/DDBJ databases">
        <authorList>
            <person name="Lin X.B."/>
            <person name="Stothard P."/>
            <person name="Tasseva G."/>
            <person name="Walter J."/>
        </authorList>
    </citation>
    <scope>NUCLEOTIDE SEQUENCE [LARGE SCALE GENOMIC DNA]</scope>
    <source>
        <strain evidence="7">103v</strain>
    </source>
</reference>
<feature type="coiled-coil region" evidence="4">
    <location>
        <begin position="541"/>
        <end position="648"/>
    </location>
</feature>
<feature type="coiled-coil region" evidence="4">
    <location>
        <begin position="188"/>
        <end position="280"/>
    </location>
</feature>
<dbReference type="SUPFAM" id="SSF52540">
    <property type="entry name" value="P-loop containing nucleoside triphosphate hydrolases"/>
    <property type="match status" value="1"/>
</dbReference>
<comment type="caution">
    <text evidence="6">The sequence shown here is derived from an EMBL/GenBank/DDBJ whole genome shotgun (WGS) entry which is preliminary data.</text>
</comment>
<dbReference type="AlphaFoldDB" id="A0A256VHU7"/>
<dbReference type="InterPro" id="IPR038729">
    <property type="entry name" value="Rad50/SbcC_AAA"/>
</dbReference>
<feature type="coiled-coil region" evidence="4">
    <location>
        <begin position="802"/>
        <end position="836"/>
    </location>
</feature>
<feature type="coiled-coil region" evidence="4">
    <location>
        <begin position="324"/>
        <end position="474"/>
    </location>
</feature>
<name>A0A256VHU7_LIMRT</name>
<evidence type="ECO:0000256" key="2">
    <source>
        <dbReference type="ARBA" id="ARBA00011322"/>
    </source>
</evidence>
<proteinExistence type="inferred from homology"/>
<evidence type="ECO:0000256" key="1">
    <source>
        <dbReference type="ARBA" id="ARBA00006930"/>
    </source>
</evidence>
<dbReference type="PANTHER" id="PTHR32114">
    <property type="entry name" value="ABC TRANSPORTER ABCH.3"/>
    <property type="match status" value="1"/>
</dbReference>
<dbReference type="EMBL" id="NGQC01000040">
    <property type="protein sequence ID" value="OYT03052.1"/>
    <property type="molecule type" value="Genomic_DNA"/>
</dbReference>
<evidence type="ECO:0000313" key="7">
    <source>
        <dbReference type="Proteomes" id="UP000216122"/>
    </source>
</evidence>
<dbReference type="Proteomes" id="UP000216122">
    <property type="component" value="Unassembled WGS sequence"/>
</dbReference>
<gene>
    <name evidence="6" type="ORF">CBG21_06775</name>
</gene>
<keyword evidence="4" id="KW-0175">Coiled coil</keyword>
<evidence type="ECO:0000259" key="5">
    <source>
        <dbReference type="Pfam" id="PF13476"/>
    </source>
</evidence>
<accession>A0A256VHU7</accession>
<dbReference type="Pfam" id="PF13558">
    <property type="entry name" value="SbcC_Walker_B"/>
    <property type="match status" value="1"/>
</dbReference>
<evidence type="ECO:0000313" key="6">
    <source>
        <dbReference type="EMBL" id="OYT03052.1"/>
    </source>
</evidence>
<dbReference type="RefSeq" id="WP_094504436.1">
    <property type="nucleotide sequence ID" value="NZ_NGPH01000034.1"/>
</dbReference>
<feature type="domain" description="Rad50/SbcC-type AAA" evidence="5">
    <location>
        <begin position="6"/>
        <end position="215"/>
    </location>
</feature>
<comment type="similarity">
    <text evidence="1">Belongs to the SMC family. SbcC subfamily.</text>
</comment>
<dbReference type="GO" id="GO:0006302">
    <property type="term" value="P:double-strand break repair"/>
    <property type="evidence" value="ECO:0007669"/>
    <property type="project" value="InterPro"/>
</dbReference>
<reference evidence="6 7" key="2">
    <citation type="submission" date="2017-09" db="EMBL/GenBank/DDBJ databases">
        <title>Tripartite evolution among Lactobacillus johnsonii, Lactobacillus taiwanensis, Lactobacillus reuteri and their rodent host.</title>
        <authorList>
            <person name="Wang T."/>
            <person name="Knowles S."/>
            <person name="Cheng C."/>
        </authorList>
    </citation>
    <scope>NUCLEOTIDE SEQUENCE [LARGE SCALE GENOMIC DNA]</scope>
    <source>
        <strain evidence="6 7">103v</strain>
    </source>
</reference>
<comment type="subunit">
    <text evidence="2">Heterodimer of SbcC and SbcD.</text>
</comment>
<dbReference type="Gene3D" id="3.40.50.300">
    <property type="entry name" value="P-loop containing nucleotide triphosphate hydrolases"/>
    <property type="match status" value="2"/>
</dbReference>
<protein>
    <recommendedName>
        <fullName evidence="3">Nuclease SbcCD subunit C</fullName>
    </recommendedName>
</protein>
<dbReference type="SUPFAM" id="SSF57997">
    <property type="entry name" value="Tropomyosin"/>
    <property type="match status" value="1"/>
</dbReference>
<evidence type="ECO:0000256" key="3">
    <source>
        <dbReference type="ARBA" id="ARBA00013368"/>
    </source>
</evidence>
<organism evidence="6 7">
    <name type="scientific">Limosilactobacillus reuteri</name>
    <name type="common">Lactobacillus reuteri</name>
    <dbReference type="NCBI Taxonomy" id="1598"/>
    <lineage>
        <taxon>Bacteria</taxon>
        <taxon>Bacillati</taxon>
        <taxon>Bacillota</taxon>
        <taxon>Bacilli</taxon>
        <taxon>Lactobacillales</taxon>
        <taxon>Lactobacillaceae</taxon>
        <taxon>Limosilactobacillus</taxon>
    </lineage>
</organism>
<dbReference type="InterPro" id="IPR027417">
    <property type="entry name" value="P-loop_NTPase"/>
</dbReference>
<sequence>MRPLTIELHYFGPYEHQVIDFTQFTERSLFLVAGNTGAGKTTIFDAMCYALFGQTTNDRDRSAAALRSDFAPADQETMVKFTFEHQDLKYQIMRRPKQVLKGRRGNLVEHNQAVDLIYPLESDHPHEITKIKEADTFITDLLNLTRDQFKQIVLLPQGKFRQFLDSDSNTKEALLRDLFNTSRYEQWATQLKNDLREQKKSLTTQETKLQSLKETVTAIDAQLTTKEWLAEAKNYLSRLKANLEHLGDDEQQQQKKVDQLDAQLHTEQELKKNIEELAELIKVGKTLQAQAGEIQETKQQVKVLDWYQEHQTEYQRWKDGEKRLQKLTADSNILHEDLRNLQKQQQTIETDLQQTSKQQEEIDQLQTEVAGLTNKLPLFDDRDKLKSAVDELQANLKQQKKQQAASQKKLQDAQQQLTVITNNLKEHENLGEVQVHIAKQEGLQEKLTTAGKDLKQLETKLLSEKENCAKLEQKQGDAEKLVQKSQGELDDLNDRFARHQIAILAQNLKPATPCPICGSLDHPHPASLADDDDELVTETQVKAATVKVQQNRSTLDQLKEQVRQSVAQIANLTTEVETKQVNLAELLGDNELPSDWEGQIESHAQKLAKMKTDLDRIEQQIKEWRQEEEELQQESKFSQEKLDKIDESVNRCKQDLIAKQTILKEKAASLPAKFPTKEAADKQIQTDQLKIKAFNNQLELLQQQRQENAEKLAGTSSRINQTKEELATQMTQQDNLHQYLVNLLAQYDVQLKWDFWQEASEQVATLSSLREQVTTFENQVQYNQSQQERLTKAINNHPMPDIALTQTKLNAEREQLRQCQQEIGQLTAQYKQLEETDQKIIKAVEKTGKLDQEINELQTLTDVVTGNTENHVSLERYVLQAYFQEVLVAANVQLDRLTNGRYQFELATESHGAGAKWSGLEVNVYDDNAGRTRSARTLSGGESFMASLALALALCQIVQEQSGGIKIDALFIDEGFGSLDQQALDDALHSLQELEGHRMIGIISHITELEEQIPDQLIVRSRNGRSYVAYQHEI</sequence>
<dbReference type="PANTHER" id="PTHR32114:SF2">
    <property type="entry name" value="ABC TRANSPORTER ABCH.3"/>
    <property type="match status" value="1"/>
</dbReference>
<dbReference type="Gene3D" id="1.10.287.1490">
    <property type="match status" value="1"/>
</dbReference>
<dbReference type="Pfam" id="PF13476">
    <property type="entry name" value="AAA_23"/>
    <property type="match status" value="1"/>
</dbReference>